<dbReference type="GO" id="GO:0005737">
    <property type="term" value="C:cytoplasm"/>
    <property type="evidence" value="ECO:0007669"/>
    <property type="project" value="UniProtKB-SubCell"/>
</dbReference>
<dbReference type="GO" id="GO:0043023">
    <property type="term" value="F:ribosomal large subunit binding"/>
    <property type="evidence" value="ECO:0007669"/>
    <property type="project" value="TreeGrafter"/>
</dbReference>
<proteinExistence type="inferred from homology"/>
<keyword evidence="2" id="KW-0963">Cytoplasm</keyword>
<dbReference type="InterPro" id="IPR043519">
    <property type="entry name" value="NT_sf"/>
</dbReference>
<gene>
    <name evidence="2 3" type="primary">rsfS</name>
    <name evidence="3" type="ORF">CQA62_06585</name>
</gene>
<accession>A0A3D8IS79</accession>
<dbReference type="HAMAP" id="MF_01477">
    <property type="entry name" value="Iojap_RsfS"/>
    <property type="match status" value="1"/>
</dbReference>
<dbReference type="PANTHER" id="PTHR21043">
    <property type="entry name" value="IOJAP SUPERFAMILY ORTHOLOG"/>
    <property type="match status" value="1"/>
</dbReference>
<dbReference type="AlphaFoldDB" id="A0A3D8IS79"/>
<dbReference type="Gene3D" id="3.30.460.10">
    <property type="entry name" value="Beta Polymerase, domain 2"/>
    <property type="match status" value="1"/>
</dbReference>
<dbReference type="OrthoDB" id="9793681at2"/>
<comment type="function">
    <text evidence="2">Functions as a ribosomal silencing factor. Interacts with ribosomal protein uL14 (rplN), blocking formation of intersubunit bridge B8. Prevents association of the 30S and 50S ribosomal subunits and the formation of functional ribosomes, thus repressing translation.</text>
</comment>
<comment type="subcellular location">
    <subcellularLocation>
        <location evidence="2">Cytoplasm</location>
    </subcellularLocation>
</comment>
<keyword evidence="4" id="KW-1185">Reference proteome</keyword>
<evidence type="ECO:0000313" key="3">
    <source>
        <dbReference type="EMBL" id="RDU68129.1"/>
    </source>
</evidence>
<dbReference type="GO" id="GO:0017148">
    <property type="term" value="P:negative regulation of translation"/>
    <property type="evidence" value="ECO:0007669"/>
    <property type="project" value="UniProtKB-UniRule"/>
</dbReference>
<keyword evidence="2" id="KW-0678">Repressor</keyword>
<evidence type="ECO:0000256" key="2">
    <source>
        <dbReference type="HAMAP-Rule" id="MF_01477"/>
    </source>
</evidence>
<evidence type="ECO:0000256" key="1">
    <source>
        <dbReference type="ARBA" id="ARBA00010574"/>
    </source>
</evidence>
<organism evidence="3 4">
    <name type="scientific">Helicobacter cholecystus</name>
    <dbReference type="NCBI Taxonomy" id="45498"/>
    <lineage>
        <taxon>Bacteria</taxon>
        <taxon>Pseudomonadati</taxon>
        <taxon>Campylobacterota</taxon>
        <taxon>Epsilonproteobacteria</taxon>
        <taxon>Campylobacterales</taxon>
        <taxon>Helicobacteraceae</taxon>
        <taxon>Helicobacter</taxon>
    </lineage>
</organism>
<dbReference type="GO" id="GO:0042256">
    <property type="term" value="P:cytosolic ribosome assembly"/>
    <property type="evidence" value="ECO:0007669"/>
    <property type="project" value="UniProtKB-UniRule"/>
</dbReference>
<dbReference type="InterPro" id="IPR004394">
    <property type="entry name" value="Iojap/RsfS/C7orf30"/>
</dbReference>
<keyword evidence="2" id="KW-0810">Translation regulation</keyword>
<comment type="caution">
    <text evidence="3">The sequence shown here is derived from an EMBL/GenBank/DDBJ whole genome shotgun (WGS) entry which is preliminary data.</text>
</comment>
<protein>
    <recommendedName>
        <fullName evidence="2">Ribosomal silencing factor RsfS</fullName>
    </recommendedName>
</protein>
<comment type="subunit">
    <text evidence="2">Interacts with ribosomal protein uL14 (rplN).</text>
</comment>
<dbReference type="GO" id="GO:0090071">
    <property type="term" value="P:negative regulation of ribosome biogenesis"/>
    <property type="evidence" value="ECO:0007669"/>
    <property type="project" value="UniProtKB-UniRule"/>
</dbReference>
<name>A0A3D8IS79_9HELI</name>
<dbReference type="Proteomes" id="UP000257067">
    <property type="component" value="Unassembled WGS sequence"/>
</dbReference>
<comment type="similarity">
    <text evidence="1 2">Belongs to the Iojap/RsfS family.</text>
</comment>
<sequence length="115" mass="13070">MVEKLITTITQLLDEKKAEDIEVIDLRGKDYITDYVVIATALVGKHSFALLDTLKTNLKAQGVEFYGTEEESEDWIIADLGDVMIHIFTDTHRKKFNLEEFLKTLGKPQNLPSSL</sequence>
<dbReference type="EMBL" id="NXLU01000013">
    <property type="protein sequence ID" value="RDU68129.1"/>
    <property type="molecule type" value="Genomic_DNA"/>
</dbReference>
<dbReference type="Pfam" id="PF02410">
    <property type="entry name" value="RsfS"/>
    <property type="match status" value="1"/>
</dbReference>
<reference evidence="3 4" key="1">
    <citation type="submission" date="2018-04" db="EMBL/GenBank/DDBJ databases">
        <title>Novel Campyloabacter and Helicobacter Species and Strains.</title>
        <authorList>
            <person name="Mannion A.J."/>
            <person name="Shen Z."/>
            <person name="Fox J.G."/>
        </authorList>
    </citation>
    <scope>NUCLEOTIDE SEQUENCE [LARGE SCALE GENOMIC DNA]</scope>
    <source>
        <strain evidence="3 4">ATCC 700242</strain>
    </source>
</reference>
<dbReference type="NCBIfam" id="TIGR00090">
    <property type="entry name" value="rsfS_iojap_ybeB"/>
    <property type="match status" value="1"/>
</dbReference>
<dbReference type="SUPFAM" id="SSF81301">
    <property type="entry name" value="Nucleotidyltransferase"/>
    <property type="match status" value="1"/>
</dbReference>
<evidence type="ECO:0000313" key="4">
    <source>
        <dbReference type="Proteomes" id="UP000257067"/>
    </source>
</evidence>
<dbReference type="PANTHER" id="PTHR21043:SF0">
    <property type="entry name" value="MITOCHONDRIAL ASSEMBLY OF RIBOSOMAL LARGE SUBUNIT PROTEIN 1"/>
    <property type="match status" value="1"/>
</dbReference>